<dbReference type="Pfam" id="PF20043">
    <property type="entry name" value="DUF6445"/>
    <property type="match status" value="1"/>
</dbReference>
<dbReference type="Proteomes" id="UP000664654">
    <property type="component" value="Unassembled WGS sequence"/>
</dbReference>
<reference evidence="1" key="1">
    <citation type="submission" date="2021-03" db="EMBL/GenBank/DDBJ databases">
        <title>novel species isolated from a fishpond in China.</title>
        <authorList>
            <person name="Lu H."/>
            <person name="Cai Z."/>
        </authorList>
    </citation>
    <scope>NUCLEOTIDE SEQUENCE</scope>
    <source>
        <strain evidence="1">JCM 30855</strain>
    </source>
</reference>
<organism evidence="1 2">
    <name type="scientific">Bowmanella dokdonensis</name>
    <dbReference type="NCBI Taxonomy" id="751969"/>
    <lineage>
        <taxon>Bacteria</taxon>
        <taxon>Pseudomonadati</taxon>
        <taxon>Pseudomonadota</taxon>
        <taxon>Gammaproteobacteria</taxon>
        <taxon>Alteromonadales</taxon>
        <taxon>Alteromonadaceae</taxon>
        <taxon>Bowmanella</taxon>
    </lineage>
</organism>
<gene>
    <name evidence="1" type="ORF">J0A66_10455</name>
</gene>
<accession>A0A939IMT5</accession>
<dbReference type="InterPro" id="IPR045617">
    <property type="entry name" value="DUF6445"/>
</dbReference>
<dbReference type="EMBL" id="JAFKCV010000005">
    <property type="protein sequence ID" value="MBN7825643.1"/>
    <property type="molecule type" value="Genomic_DNA"/>
</dbReference>
<sequence>MDARQHSIGLEHQPLLVVDNFFAHPRELVDYALTQHNVLPAGGLYPGLRSPAPASYGRFLLDELAPGLSSCFGASVSHLAKAECYYSMVSTPPAQLSLLQRLPHFDRPNPAELAIIHYLCTGKHGGTSFYRHRSTGYEYITPDRQQPYQQSLKTDVLTHGQPVGYINGSTPLYERIASIPARFNRALIYRCSSLHSGDIPNLSAFDLDPLSGRFTIASFLSL</sequence>
<name>A0A939IMT5_9ALTE</name>
<evidence type="ECO:0000313" key="2">
    <source>
        <dbReference type="Proteomes" id="UP000664654"/>
    </source>
</evidence>
<comment type="caution">
    <text evidence="1">The sequence shown here is derived from an EMBL/GenBank/DDBJ whole genome shotgun (WGS) entry which is preliminary data.</text>
</comment>
<evidence type="ECO:0000313" key="1">
    <source>
        <dbReference type="EMBL" id="MBN7825643.1"/>
    </source>
</evidence>
<protein>
    <submittedName>
        <fullName evidence="1">Uncharacterized protein</fullName>
    </submittedName>
</protein>
<dbReference type="RefSeq" id="WP_206573762.1">
    <property type="nucleotide sequence ID" value="NZ_JAFKCV010000005.1"/>
</dbReference>
<proteinExistence type="predicted"/>
<dbReference type="AlphaFoldDB" id="A0A939IMT5"/>
<keyword evidence="2" id="KW-1185">Reference proteome</keyword>